<evidence type="ECO:0000256" key="1">
    <source>
        <dbReference type="SAM" id="Phobius"/>
    </source>
</evidence>
<keyword evidence="3" id="KW-1185">Reference proteome</keyword>
<keyword evidence="1" id="KW-0472">Membrane</keyword>
<evidence type="ECO:0000313" key="2">
    <source>
        <dbReference type="EMBL" id="TDO20832.1"/>
    </source>
</evidence>
<feature type="transmembrane region" description="Helical" evidence="1">
    <location>
        <begin position="108"/>
        <end position="129"/>
    </location>
</feature>
<dbReference type="Proteomes" id="UP000295499">
    <property type="component" value="Unassembled WGS sequence"/>
</dbReference>
<reference evidence="2 3" key="1">
    <citation type="submission" date="2019-03" db="EMBL/GenBank/DDBJ databases">
        <title>Genomic Encyclopedia of Archaeal and Bacterial Type Strains, Phase II (KMG-II): from individual species to whole genera.</title>
        <authorList>
            <person name="Goeker M."/>
        </authorList>
    </citation>
    <scope>NUCLEOTIDE SEQUENCE [LARGE SCALE GENOMIC DNA]</scope>
    <source>
        <strain evidence="2 3">DSM 19034</strain>
    </source>
</reference>
<name>A0A4R6IFH3_9SPHI</name>
<comment type="caution">
    <text evidence="2">The sequence shown here is derived from an EMBL/GenBank/DDBJ whole genome shotgun (WGS) entry which is preliminary data.</text>
</comment>
<keyword evidence="1" id="KW-1133">Transmembrane helix</keyword>
<accession>A0A4R6IFH3</accession>
<organism evidence="2 3">
    <name type="scientific">Pedobacter duraquae</name>
    <dbReference type="NCBI Taxonomy" id="425511"/>
    <lineage>
        <taxon>Bacteria</taxon>
        <taxon>Pseudomonadati</taxon>
        <taxon>Bacteroidota</taxon>
        <taxon>Sphingobacteriia</taxon>
        <taxon>Sphingobacteriales</taxon>
        <taxon>Sphingobacteriaceae</taxon>
        <taxon>Pedobacter</taxon>
    </lineage>
</organism>
<sequence length="250" mass="28564">MRGKDHNLTLYYEVLLEMTITTKLDTLHAAVTCNKWMRYFTTFTRLALVAGFLPAGYVKIIGERFTDLHNNQPMGHYLEALHHTGYYYTFIGYAQIFAALLLLIPRTVVLGTLIYLPIILNICLLSLAVRFEGSLLTAPLMVIACIYLLCWHYDRTKYLLPFNTPPSTVLAPDSKFPKWFFAMVLIVFLAVGFTVTHVFNLMPRNTLTDCETQCDDSTNPAACKAFCEEIHNKGMDLDQSLNKYEHSLKK</sequence>
<dbReference type="AlphaFoldDB" id="A0A4R6IFH3"/>
<keyword evidence="1" id="KW-0812">Transmembrane</keyword>
<dbReference type="EMBL" id="SNWM01000004">
    <property type="protein sequence ID" value="TDO20832.1"/>
    <property type="molecule type" value="Genomic_DNA"/>
</dbReference>
<protein>
    <recommendedName>
        <fullName evidence="4">DoxX-like protein</fullName>
    </recommendedName>
</protein>
<gene>
    <name evidence="2" type="ORF">CLV32_3466</name>
</gene>
<evidence type="ECO:0000313" key="3">
    <source>
        <dbReference type="Proteomes" id="UP000295499"/>
    </source>
</evidence>
<feature type="transmembrane region" description="Helical" evidence="1">
    <location>
        <begin position="179"/>
        <end position="199"/>
    </location>
</feature>
<evidence type="ECO:0008006" key="4">
    <source>
        <dbReference type="Google" id="ProtNLM"/>
    </source>
</evidence>
<feature type="transmembrane region" description="Helical" evidence="1">
    <location>
        <begin position="85"/>
        <end position="103"/>
    </location>
</feature>
<feature type="transmembrane region" description="Helical" evidence="1">
    <location>
        <begin position="46"/>
        <end position="65"/>
    </location>
</feature>
<proteinExistence type="predicted"/>